<proteinExistence type="predicted"/>
<organism evidence="1">
    <name type="scientific">Anguilla anguilla</name>
    <name type="common">European freshwater eel</name>
    <name type="synonym">Muraena anguilla</name>
    <dbReference type="NCBI Taxonomy" id="7936"/>
    <lineage>
        <taxon>Eukaryota</taxon>
        <taxon>Metazoa</taxon>
        <taxon>Chordata</taxon>
        <taxon>Craniata</taxon>
        <taxon>Vertebrata</taxon>
        <taxon>Euteleostomi</taxon>
        <taxon>Actinopterygii</taxon>
        <taxon>Neopterygii</taxon>
        <taxon>Teleostei</taxon>
        <taxon>Anguilliformes</taxon>
        <taxon>Anguillidae</taxon>
        <taxon>Anguilla</taxon>
    </lineage>
</organism>
<evidence type="ECO:0000313" key="1">
    <source>
        <dbReference type="EMBL" id="JAH58136.1"/>
    </source>
</evidence>
<dbReference type="EMBL" id="GBXM01050441">
    <property type="protein sequence ID" value="JAH58136.1"/>
    <property type="molecule type" value="Transcribed_RNA"/>
</dbReference>
<accession>A0A0E9TX52</accession>
<name>A0A0E9TX52_ANGAN</name>
<sequence length="27" mass="3141">MKSLMCNDKNRYITNAVMQYNFILDGG</sequence>
<reference evidence="1" key="2">
    <citation type="journal article" date="2015" name="Fish Shellfish Immunol.">
        <title>Early steps in the European eel (Anguilla anguilla)-Vibrio vulnificus interaction in the gills: Role of the RtxA13 toxin.</title>
        <authorList>
            <person name="Callol A."/>
            <person name="Pajuelo D."/>
            <person name="Ebbesson L."/>
            <person name="Teles M."/>
            <person name="MacKenzie S."/>
            <person name="Amaro C."/>
        </authorList>
    </citation>
    <scope>NUCLEOTIDE SEQUENCE</scope>
</reference>
<reference evidence="1" key="1">
    <citation type="submission" date="2014-11" db="EMBL/GenBank/DDBJ databases">
        <authorList>
            <person name="Amaro Gonzalez C."/>
        </authorList>
    </citation>
    <scope>NUCLEOTIDE SEQUENCE</scope>
</reference>
<protein>
    <submittedName>
        <fullName evidence="1">Uncharacterized protein</fullName>
    </submittedName>
</protein>
<dbReference type="AlphaFoldDB" id="A0A0E9TX52"/>